<protein>
    <submittedName>
        <fullName evidence="1">Uncharacterized protein</fullName>
    </submittedName>
</protein>
<accession>E3Q3N1</accession>
<dbReference type="AlphaFoldDB" id="E3Q3N1"/>
<dbReference type="Proteomes" id="UP000008782">
    <property type="component" value="Unassembled WGS sequence"/>
</dbReference>
<name>E3Q3N1_COLGM</name>
<evidence type="ECO:0000313" key="1">
    <source>
        <dbReference type="EMBL" id="EFQ25633.1"/>
    </source>
</evidence>
<dbReference type="EMBL" id="GG697332">
    <property type="protein sequence ID" value="EFQ25633.1"/>
    <property type="molecule type" value="Genomic_DNA"/>
</dbReference>
<dbReference type="HOGENOM" id="CLU_3032236_0_0_1"/>
<sequence length="55" mass="6183">MNNGVDFTLYERRGWFEAGGGYQIRLGDAAMEGFESCPRQGRIPSIRNKIGQSMN</sequence>
<proteinExistence type="predicted"/>
<keyword evidence="2" id="KW-1185">Reference proteome</keyword>
<dbReference type="VEuPathDB" id="FungiDB:GLRG_00777"/>
<reference evidence="2" key="1">
    <citation type="journal article" date="2012" name="Nat. Genet.">
        <title>Lifestyle transitions in plant pathogenic Colletotrichum fungi deciphered by genome and transcriptome analyses.</title>
        <authorList>
            <person name="O'Connell R.J."/>
            <person name="Thon M.R."/>
            <person name="Hacquard S."/>
            <person name="Amyotte S.G."/>
            <person name="Kleemann J."/>
            <person name="Torres M.F."/>
            <person name="Damm U."/>
            <person name="Buiate E.A."/>
            <person name="Epstein L."/>
            <person name="Alkan N."/>
            <person name="Altmueller J."/>
            <person name="Alvarado-Balderrama L."/>
            <person name="Bauser C.A."/>
            <person name="Becker C."/>
            <person name="Birren B.W."/>
            <person name="Chen Z."/>
            <person name="Choi J."/>
            <person name="Crouch J.A."/>
            <person name="Duvick J.P."/>
            <person name="Farman M.A."/>
            <person name="Gan P."/>
            <person name="Heiman D."/>
            <person name="Henrissat B."/>
            <person name="Howard R.J."/>
            <person name="Kabbage M."/>
            <person name="Koch C."/>
            <person name="Kracher B."/>
            <person name="Kubo Y."/>
            <person name="Law A.D."/>
            <person name="Lebrun M.-H."/>
            <person name="Lee Y.-H."/>
            <person name="Miyara I."/>
            <person name="Moore N."/>
            <person name="Neumann U."/>
            <person name="Nordstroem K."/>
            <person name="Panaccione D.G."/>
            <person name="Panstruga R."/>
            <person name="Place M."/>
            <person name="Proctor R.H."/>
            <person name="Prusky D."/>
            <person name="Rech G."/>
            <person name="Reinhardt R."/>
            <person name="Rollins J.A."/>
            <person name="Rounsley S."/>
            <person name="Schardl C.L."/>
            <person name="Schwartz D.C."/>
            <person name="Shenoy N."/>
            <person name="Shirasu K."/>
            <person name="Sikhakolli U.R."/>
            <person name="Stueber K."/>
            <person name="Sukno S.A."/>
            <person name="Sweigard J.A."/>
            <person name="Takano Y."/>
            <person name="Takahara H."/>
            <person name="Trail F."/>
            <person name="van der Does H.C."/>
            <person name="Voll L.M."/>
            <person name="Will I."/>
            <person name="Young S."/>
            <person name="Zeng Q."/>
            <person name="Zhang J."/>
            <person name="Zhou S."/>
            <person name="Dickman M.B."/>
            <person name="Schulze-Lefert P."/>
            <person name="Ver Loren van Themaat E."/>
            <person name="Ma L.-J."/>
            <person name="Vaillancourt L.J."/>
        </authorList>
    </citation>
    <scope>NUCLEOTIDE SEQUENCE [LARGE SCALE GENOMIC DNA]</scope>
    <source>
        <strain evidence="2">M1.001 / M2 / FGSC 10212</strain>
    </source>
</reference>
<evidence type="ECO:0000313" key="2">
    <source>
        <dbReference type="Proteomes" id="UP000008782"/>
    </source>
</evidence>
<organism evidence="2">
    <name type="scientific">Colletotrichum graminicola (strain M1.001 / M2 / FGSC 10212)</name>
    <name type="common">Maize anthracnose fungus</name>
    <name type="synonym">Glomerella graminicola</name>
    <dbReference type="NCBI Taxonomy" id="645133"/>
    <lineage>
        <taxon>Eukaryota</taxon>
        <taxon>Fungi</taxon>
        <taxon>Dikarya</taxon>
        <taxon>Ascomycota</taxon>
        <taxon>Pezizomycotina</taxon>
        <taxon>Sordariomycetes</taxon>
        <taxon>Hypocreomycetidae</taxon>
        <taxon>Glomerellales</taxon>
        <taxon>Glomerellaceae</taxon>
        <taxon>Colletotrichum</taxon>
        <taxon>Colletotrichum graminicola species complex</taxon>
    </lineage>
</organism>
<dbReference type="OrthoDB" id="655030at2759"/>
<gene>
    <name evidence="1" type="ORF">GLRG_00777</name>
</gene>
<dbReference type="RefSeq" id="XP_008089653.1">
    <property type="nucleotide sequence ID" value="XM_008091462.1"/>
</dbReference>
<dbReference type="GeneID" id="24406142"/>